<evidence type="ECO:0000256" key="1">
    <source>
        <dbReference type="ARBA" id="ARBA00022679"/>
    </source>
</evidence>
<feature type="region of interest" description="Disordered" evidence="2">
    <location>
        <begin position="171"/>
        <end position="243"/>
    </location>
</feature>
<name>A0A917QD19_9ACTN</name>
<dbReference type="InterPro" id="IPR037171">
    <property type="entry name" value="NagB/RpiA_transferase-like"/>
</dbReference>
<accession>A0A917QD19</accession>
<dbReference type="PANTHER" id="PTHR13707">
    <property type="entry name" value="KETOACID-COENZYME A TRANSFERASE"/>
    <property type="match status" value="1"/>
</dbReference>
<dbReference type="PANTHER" id="PTHR13707:SF60">
    <property type="entry name" value="ACETATE COA-TRANSFERASE SUBUNIT ALPHA"/>
    <property type="match status" value="1"/>
</dbReference>
<dbReference type="InterPro" id="IPR004165">
    <property type="entry name" value="CoA_trans_fam_I"/>
</dbReference>
<dbReference type="Gene3D" id="3.40.1080.10">
    <property type="entry name" value="Glutaconate Coenzyme A-transferase"/>
    <property type="match status" value="1"/>
</dbReference>
<dbReference type="Proteomes" id="UP000637788">
    <property type="component" value="Unassembled WGS sequence"/>
</dbReference>
<comment type="caution">
    <text evidence="3">The sequence shown here is derived from an EMBL/GenBank/DDBJ whole genome shotgun (WGS) entry which is preliminary data.</text>
</comment>
<dbReference type="GO" id="GO:0008410">
    <property type="term" value="F:CoA-transferase activity"/>
    <property type="evidence" value="ECO:0007669"/>
    <property type="project" value="InterPro"/>
</dbReference>
<reference evidence="3" key="2">
    <citation type="submission" date="2020-09" db="EMBL/GenBank/DDBJ databases">
        <authorList>
            <person name="Sun Q."/>
            <person name="Ohkuma M."/>
        </authorList>
    </citation>
    <scope>NUCLEOTIDE SEQUENCE</scope>
    <source>
        <strain evidence="3">JCM 3035</strain>
    </source>
</reference>
<evidence type="ECO:0000256" key="2">
    <source>
        <dbReference type="SAM" id="MobiDB-lite"/>
    </source>
</evidence>
<dbReference type="SUPFAM" id="SSF100950">
    <property type="entry name" value="NagB/RpiA/CoA transferase-like"/>
    <property type="match status" value="1"/>
</dbReference>
<reference evidence="3" key="1">
    <citation type="journal article" date="2014" name="Int. J. Syst. Evol. Microbiol.">
        <title>Complete genome sequence of Corynebacterium casei LMG S-19264T (=DSM 44701T), isolated from a smear-ripened cheese.</title>
        <authorList>
            <consortium name="US DOE Joint Genome Institute (JGI-PGF)"/>
            <person name="Walter F."/>
            <person name="Albersmeier A."/>
            <person name="Kalinowski J."/>
            <person name="Ruckert C."/>
        </authorList>
    </citation>
    <scope>NUCLEOTIDE SEQUENCE</scope>
    <source>
        <strain evidence="3">JCM 3035</strain>
    </source>
</reference>
<dbReference type="SMART" id="SM00882">
    <property type="entry name" value="CoA_trans"/>
    <property type="match status" value="1"/>
</dbReference>
<feature type="compositionally biased region" description="Basic and acidic residues" evidence="2">
    <location>
        <begin position="174"/>
        <end position="188"/>
    </location>
</feature>
<evidence type="ECO:0000313" key="3">
    <source>
        <dbReference type="EMBL" id="GGK44314.1"/>
    </source>
</evidence>
<gene>
    <name evidence="3" type="ORF">GCM10010094_00050</name>
</gene>
<organism evidence="3 4">
    <name type="scientific">Streptomyces flaveus</name>
    <dbReference type="NCBI Taxonomy" id="66370"/>
    <lineage>
        <taxon>Bacteria</taxon>
        <taxon>Bacillati</taxon>
        <taxon>Actinomycetota</taxon>
        <taxon>Actinomycetes</taxon>
        <taxon>Kitasatosporales</taxon>
        <taxon>Streptomycetaceae</taxon>
        <taxon>Streptomyces</taxon>
        <taxon>Streptomyces aurantiacus group</taxon>
    </lineage>
</organism>
<evidence type="ECO:0000313" key="4">
    <source>
        <dbReference type="Proteomes" id="UP000637788"/>
    </source>
</evidence>
<protein>
    <submittedName>
        <fullName evidence="3">Uncharacterized protein</fullName>
    </submittedName>
</protein>
<dbReference type="AlphaFoldDB" id="A0A917QD19"/>
<dbReference type="Pfam" id="PF01144">
    <property type="entry name" value="CoA_trans"/>
    <property type="match status" value="1"/>
</dbReference>
<keyword evidence="1" id="KW-0808">Transferase</keyword>
<sequence length="296" mass="31134">MNKVRDTAAEAVADIPDGASLAVGGLSGGVPEVLIRALHTQGASGLRVVSNNCGVDGCGLGVLLASGRIARVTGSYVGKNKEFARQYLSGELEVELVPQGTLAERLRAGCAGIPAIYTTTGIGTQVAQAGLPWRYAPDGGPYSRRTPAELVEGQPAASRVPSWAVSSTGSFPARCDRAADPRPRLERSRPHHRRPLPTAARLAGDPSGYLRPQRGLNPALGPSFRPPLRPSRTKVRPFPQVRTAPTTAVADTVELVSSGFSPLSQSPESAHPLRRFRRSETCTVGRVGLEPTADGL</sequence>
<dbReference type="EMBL" id="BMPQ01000001">
    <property type="protein sequence ID" value="GGK44314.1"/>
    <property type="molecule type" value="Genomic_DNA"/>
</dbReference>
<keyword evidence="4" id="KW-1185">Reference proteome</keyword>
<proteinExistence type="predicted"/>